<dbReference type="RefSeq" id="WP_264749143.1">
    <property type="nucleotide sequence ID" value="NZ_JAPDHW010000003.1"/>
</dbReference>
<comment type="caution">
    <text evidence="1">The sequence shown here is derived from an EMBL/GenBank/DDBJ whole genome shotgun (WGS) entry which is preliminary data.</text>
</comment>
<dbReference type="EMBL" id="JAPDHW010000003">
    <property type="protein sequence ID" value="MCW3167902.1"/>
    <property type="molecule type" value="Genomic_DNA"/>
</dbReference>
<organism evidence="1 2">
    <name type="scientific">Chryseobacterium kimseyorum</name>
    <dbReference type="NCBI Taxonomy" id="2984028"/>
    <lineage>
        <taxon>Bacteria</taxon>
        <taxon>Pseudomonadati</taxon>
        <taxon>Bacteroidota</taxon>
        <taxon>Flavobacteriia</taxon>
        <taxon>Flavobacteriales</taxon>
        <taxon>Weeksellaceae</taxon>
        <taxon>Chryseobacterium group</taxon>
        <taxon>Chryseobacterium</taxon>
    </lineage>
</organism>
<protein>
    <submittedName>
        <fullName evidence="1">Uncharacterized protein</fullName>
    </submittedName>
</protein>
<accession>A0ABT3HVT8</accession>
<dbReference type="Proteomes" id="UP001163731">
    <property type="component" value="Unassembled WGS sequence"/>
</dbReference>
<reference evidence="1" key="1">
    <citation type="submission" date="2022-10" db="EMBL/GenBank/DDBJ databases">
        <title>Chryseobacterium babae sp. nov. isolated from the gut of the beetle Oryctes rhinoceros, and Chryseobacterium kimseyorum sp. nov., isolated from a stick insect rearing cage.</title>
        <authorList>
            <person name="Shelomi M."/>
            <person name="Han C.-J."/>
            <person name="Chen W.-M."/>
            <person name="Chen H.-K."/>
            <person name="Liaw S.-J."/>
            <person name="Muhle E."/>
            <person name="Clermont D."/>
        </authorList>
    </citation>
    <scope>NUCLEOTIDE SEQUENCE</scope>
    <source>
        <strain evidence="1">09-1422</strain>
    </source>
</reference>
<name>A0ABT3HVT8_9FLAO</name>
<proteinExistence type="predicted"/>
<evidence type="ECO:0000313" key="1">
    <source>
        <dbReference type="EMBL" id="MCW3167902.1"/>
    </source>
</evidence>
<sequence>MDNKEKNSEDMLKNNKIPKTQKELRLWMEENCYNFRGYSISQNAISEGFGIEKSGEKFIWYYTDYNKKEYLKYFKSESDIVEYAFNQIKSDKWAKANCIGFGNSEIDSNQLAEILDNLKIEYFQDTIPFSDKPVFRIFVFGCDIKKVEFLKSKFYDHTL</sequence>
<gene>
    <name evidence="1" type="ORF">OMO38_05115</name>
</gene>
<evidence type="ECO:0000313" key="2">
    <source>
        <dbReference type="Proteomes" id="UP001163731"/>
    </source>
</evidence>
<keyword evidence="2" id="KW-1185">Reference proteome</keyword>